<name>A0ABP1FU17_9CHLO</name>
<feature type="compositionally biased region" description="Pro residues" evidence="2">
    <location>
        <begin position="321"/>
        <end position="335"/>
    </location>
</feature>
<comment type="caution">
    <text evidence="4">The sequence shown here is derived from an EMBL/GenBank/DDBJ whole genome shotgun (WGS) entry which is preliminary data.</text>
</comment>
<dbReference type="Pfam" id="PF01412">
    <property type="entry name" value="ArfGap"/>
    <property type="match status" value="1"/>
</dbReference>
<feature type="region of interest" description="Disordered" evidence="2">
    <location>
        <begin position="431"/>
        <end position="509"/>
    </location>
</feature>
<dbReference type="InterPro" id="IPR037278">
    <property type="entry name" value="ARFGAP/RecO"/>
</dbReference>
<dbReference type="PROSITE" id="PS50115">
    <property type="entry name" value="ARFGAP"/>
    <property type="match status" value="1"/>
</dbReference>
<dbReference type="InterPro" id="IPR044820">
    <property type="entry name" value="AGD14-like"/>
</dbReference>
<feature type="compositionally biased region" description="Low complexity" evidence="2">
    <location>
        <begin position="447"/>
        <end position="465"/>
    </location>
</feature>
<proteinExistence type="predicted"/>
<feature type="domain" description="Arf-GAP" evidence="3">
    <location>
        <begin position="10"/>
        <end position="80"/>
    </location>
</feature>
<evidence type="ECO:0000259" key="3">
    <source>
        <dbReference type="PROSITE" id="PS50115"/>
    </source>
</evidence>
<evidence type="ECO:0000256" key="1">
    <source>
        <dbReference type="PROSITE-ProRule" id="PRU00288"/>
    </source>
</evidence>
<dbReference type="SUPFAM" id="SSF57863">
    <property type="entry name" value="ArfGap/RecO-like zinc finger"/>
    <property type="match status" value="1"/>
</dbReference>
<evidence type="ECO:0000313" key="5">
    <source>
        <dbReference type="Proteomes" id="UP001497392"/>
    </source>
</evidence>
<dbReference type="InterPro" id="IPR001164">
    <property type="entry name" value="ArfGAP_dom"/>
</dbReference>
<dbReference type="InterPro" id="IPR038508">
    <property type="entry name" value="ArfGAP_dom_sf"/>
</dbReference>
<dbReference type="PANTHER" id="PTHR46085:SF3">
    <property type="entry name" value="ARF GTPASE ACTIVATING PROTEIN"/>
    <property type="match status" value="1"/>
</dbReference>
<dbReference type="PANTHER" id="PTHR46085">
    <property type="entry name" value="ARFGAP/RECO-RELATED"/>
    <property type="match status" value="1"/>
</dbReference>
<accession>A0ABP1FU17</accession>
<dbReference type="SMART" id="SM00105">
    <property type="entry name" value="ArfGap"/>
    <property type="match status" value="1"/>
</dbReference>
<keyword evidence="1" id="KW-0862">Zinc</keyword>
<feature type="compositionally biased region" description="Low complexity" evidence="2">
    <location>
        <begin position="211"/>
        <end position="250"/>
    </location>
</feature>
<organism evidence="4 5">
    <name type="scientific">Coccomyxa viridis</name>
    <dbReference type="NCBI Taxonomy" id="1274662"/>
    <lineage>
        <taxon>Eukaryota</taxon>
        <taxon>Viridiplantae</taxon>
        <taxon>Chlorophyta</taxon>
        <taxon>core chlorophytes</taxon>
        <taxon>Trebouxiophyceae</taxon>
        <taxon>Trebouxiophyceae incertae sedis</taxon>
        <taxon>Coccomyxaceae</taxon>
        <taxon>Coccomyxa</taxon>
    </lineage>
</organism>
<reference evidence="4 5" key="1">
    <citation type="submission" date="2024-06" db="EMBL/GenBank/DDBJ databases">
        <authorList>
            <person name="Kraege A."/>
            <person name="Thomma B."/>
        </authorList>
    </citation>
    <scope>NUCLEOTIDE SEQUENCE [LARGE SCALE GENOMIC DNA]</scope>
</reference>
<dbReference type="PRINTS" id="PR00405">
    <property type="entry name" value="REVINTRACTNG"/>
</dbReference>
<keyword evidence="1" id="KW-0479">Metal-binding</keyword>
<dbReference type="EMBL" id="CAXHTA020000008">
    <property type="protein sequence ID" value="CAL5223383.1"/>
    <property type="molecule type" value="Genomic_DNA"/>
</dbReference>
<keyword evidence="1" id="KW-0863">Zinc-finger</keyword>
<feature type="region of interest" description="Disordered" evidence="2">
    <location>
        <begin position="194"/>
        <end position="271"/>
    </location>
</feature>
<keyword evidence="5" id="KW-1185">Reference proteome</keyword>
<sequence>MQKNLDAKHDKILKSLLRLPDNRRCAVCDTLGPQYVVVDFSMFVCTICCGIHRQFNHRCKGISMASFKPEEIRALENGGNGVALATYLAKWNPRDAPKPIDRNIGKVRDWIDLVFVKKRFYSSEAVFAAPPPPVSRTQSVSSARSTASRENDFVFKAAAGGYSNGNSAFQASANEPRGGTSDAGSLIDLELTPSAPAGAVPSGFPEADPVASTSAARSPGAPAPAAGEAQPSGWAAFEEPQAQAAQAAAPPAVPPAPHNQTAAVPQEQPKAEAFSGWQAFDSQPAQPQQASPASAAAAAGAGSQAGVMKELPSDLFSELAAPPPQRQAPQPPPYMQQPGYGQMGQLYGQQAGVGQGAAFPGAPAGVFPYPYAQPVPPGYQPFILANPAAAMPQQQQLQSFPPSGIETLQEPATHDVFSGLVPGLKSSLPAIPNAPAPNTSPPQATYSNGGMQQSQTQSQYGQFGQPFGGLGLQNGEDLHLQAAQQPYMGSYAGSQASPLQPKKGGNPFA</sequence>
<dbReference type="Gene3D" id="1.10.220.150">
    <property type="entry name" value="Arf GTPase activating protein"/>
    <property type="match status" value="1"/>
</dbReference>
<protein>
    <submittedName>
        <fullName evidence="4">G5891 protein</fullName>
    </submittedName>
</protein>
<feature type="region of interest" description="Disordered" evidence="2">
    <location>
        <begin position="319"/>
        <end position="338"/>
    </location>
</feature>
<gene>
    <name evidence="4" type="primary">g5891</name>
    <name evidence="4" type="ORF">VP750_LOCUS5042</name>
</gene>
<dbReference type="Proteomes" id="UP001497392">
    <property type="component" value="Unassembled WGS sequence"/>
</dbReference>
<evidence type="ECO:0000256" key="2">
    <source>
        <dbReference type="SAM" id="MobiDB-lite"/>
    </source>
</evidence>
<evidence type="ECO:0000313" key="4">
    <source>
        <dbReference type="EMBL" id="CAL5223383.1"/>
    </source>
</evidence>
<dbReference type="CDD" id="cd08838">
    <property type="entry name" value="ArfGap_AGFG"/>
    <property type="match status" value="1"/>
</dbReference>